<dbReference type="GO" id="GO:0033958">
    <property type="term" value="F:DNA-deoxyinosine glycosylase activity"/>
    <property type="evidence" value="ECO:0007669"/>
    <property type="project" value="InterPro"/>
</dbReference>
<dbReference type="GO" id="GO:0051539">
    <property type="term" value="F:4 iron, 4 sulfur cluster binding"/>
    <property type="evidence" value="ECO:0007669"/>
    <property type="project" value="UniProtKB-KW"/>
</dbReference>
<comment type="similarity">
    <text evidence="8">Belongs to the uracil-DNA glycosylase (UDG) superfamily. Type 5 (UDGb) family.</text>
</comment>
<evidence type="ECO:0000313" key="11">
    <source>
        <dbReference type="EMBL" id="OIR20182.1"/>
    </source>
</evidence>
<dbReference type="InterPro" id="IPR005122">
    <property type="entry name" value="Uracil-DNA_glycosylase-like"/>
</dbReference>
<keyword evidence="2" id="KW-0479">Metal-binding</keyword>
<keyword evidence="3" id="KW-0227">DNA damage</keyword>
<reference evidence="11 12" key="1">
    <citation type="submission" date="2016-08" db="EMBL/GenBank/DDBJ databases">
        <title>New Insights into Marine Group III Euryarchaeota, from dark to light.</title>
        <authorList>
            <person name="Haro-Moreno J.M."/>
            <person name="Rodriguez-Valera F."/>
            <person name="Lopez-Garcia P."/>
            <person name="Moreira D."/>
            <person name="Martin-Cuadrado A.B."/>
        </authorList>
    </citation>
    <scope>NUCLEOTIDE SEQUENCE [LARGE SCALE GENOMIC DNA]</scope>
    <source>
        <strain evidence="11">CG-Bathy1</strain>
    </source>
</reference>
<dbReference type="InterPro" id="IPR036895">
    <property type="entry name" value="Uracil-DNA_glycosylase-like_sf"/>
</dbReference>
<keyword evidence="6" id="KW-0411">Iron-sulfur</keyword>
<evidence type="ECO:0000256" key="9">
    <source>
        <dbReference type="ARBA" id="ARBA00023887"/>
    </source>
</evidence>
<dbReference type="SMART" id="SM00987">
    <property type="entry name" value="UreE_C"/>
    <property type="match status" value="1"/>
</dbReference>
<keyword evidence="5" id="KW-0408">Iron</keyword>
<name>A0A1J5U7C0_9ARCH</name>
<evidence type="ECO:0000256" key="7">
    <source>
        <dbReference type="ARBA" id="ARBA00023204"/>
    </source>
</evidence>
<accession>A0A1J5U7C0</accession>
<evidence type="ECO:0000256" key="3">
    <source>
        <dbReference type="ARBA" id="ARBA00022763"/>
    </source>
</evidence>
<dbReference type="PANTHER" id="PTHR33693">
    <property type="entry name" value="TYPE-5 URACIL-DNA GLYCOSYLASE"/>
    <property type="match status" value="1"/>
</dbReference>
<gene>
    <name evidence="11" type="ORF">BEU04_03910</name>
</gene>
<dbReference type="AlphaFoldDB" id="A0A1J5U7C0"/>
<keyword evidence="4" id="KW-0378">Hydrolase</keyword>
<evidence type="ECO:0000256" key="8">
    <source>
        <dbReference type="ARBA" id="ARBA00023779"/>
    </source>
</evidence>
<organism evidence="11 12">
    <name type="scientific">Marine Group III euryarchaeote CG-Bathy1</name>
    <dbReference type="NCBI Taxonomy" id="1889001"/>
    <lineage>
        <taxon>Archaea</taxon>
        <taxon>Methanobacteriati</taxon>
        <taxon>Thermoplasmatota</taxon>
        <taxon>Thermoplasmata</taxon>
        <taxon>Candidatus Thermoprofundales</taxon>
    </lineage>
</organism>
<evidence type="ECO:0000256" key="1">
    <source>
        <dbReference type="ARBA" id="ARBA00022485"/>
    </source>
</evidence>
<evidence type="ECO:0000313" key="12">
    <source>
        <dbReference type="Proteomes" id="UP000183815"/>
    </source>
</evidence>
<dbReference type="SMART" id="SM00986">
    <property type="entry name" value="UDG"/>
    <property type="match status" value="1"/>
</dbReference>
<dbReference type="Pfam" id="PF03167">
    <property type="entry name" value="UDG"/>
    <property type="match status" value="1"/>
</dbReference>
<dbReference type="PANTHER" id="PTHR33693:SF3">
    <property type="entry name" value="TYPE-5 URACIL-DNA GLYCOSYLASE"/>
    <property type="match status" value="1"/>
</dbReference>
<keyword evidence="1" id="KW-0004">4Fe-4S</keyword>
<dbReference type="InterPro" id="IPR044147">
    <property type="entry name" value="UdgB-like"/>
</dbReference>
<dbReference type="Gene3D" id="3.40.470.10">
    <property type="entry name" value="Uracil-DNA glycosylase-like domain"/>
    <property type="match status" value="1"/>
</dbReference>
<keyword evidence="7" id="KW-0234">DNA repair</keyword>
<dbReference type="Proteomes" id="UP000183815">
    <property type="component" value="Unassembled WGS sequence"/>
</dbReference>
<dbReference type="InterPro" id="IPR051536">
    <property type="entry name" value="UDG_Type-4/5"/>
</dbReference>
<dbReference type="GO" id="GO:0046872">
    <property type="term" value="F:metal ion binding"/>
    <property type="evidence" value="ECO:0007669"/>
    <property type="project" value="UniProtKB-KW"/>
</dbReference>
<dbReference type="SUPFAM" id="SSF52141">
    <property type="entry name" value="Uracil-DNA glycosylase-like"/>
    <property type="match status" value="1"/>
</dbReference>
<evidence type="ECO:0000256" key="4">
    <source>
        <dbReference type="ARBA" id="ARBA00022801"/>
    </source>
</evidence>
<dbReference type="GO" id="GO:0004844">
    <property type="term" value="F:uracil DNA N-glycosylase activity"/>
    <property type="evidence" value="ECO:0007669"/>
    <property type="project" value="InterPro"/>
</dbReference>
<evidence type="ECO:0000259" key="10">
    <source>
        <dbReference type="SMART" id="SM00986"/>
    </source>
</evidence>
<evidence type="ECO:0000256" key="5">
    <source>
        <dbReference type="ARBA" id="ARBA00023004"/>
    </source>
</evidence>
<protein>
    <recommendedName>
        <fullName evidence="9">Type-5 uracil-DNA glycosylase</fullName>
    </recommendedName>
</protein>
<dbReference type="GO" id="GO:0006284">
    <property type="term" value="P:base-excision repair"/>
    <property type="evidence" value="ECO:0007669"/>
    <property type="project" value="InterPro"/>
</dbReference>
<dbReference type="EMBL" id="MIYU01000002">
    <property type="protein sequence ID" value="OIR20182.1"/>
    <property type="molecule type" value="Genomic_DNA"/>
</dbReference>
<evidence type="ECO:0000256" key="6">
    <source>
        <dbReference type="ARBA" id="ARBA00023014"/>
    </source>
</evidence>
<feature type="domain" description="Uracil-DNA glycosylase-like" evidence="10">
    <location>
        <begin position="48"/>
        <end position="216"/>
    </location>
</feature>
<dbReference type="CDD" id="cd10031">
    <property type="entry name" value="UDG-F5_TTUDGB_like"/>
    <property type="match status" value="1"/>
</dbReference>
<comment type="caution">
    <text evidence="11">The sequence shown here is derived from an EMBL/GenBank/DDBJ whole genome shotgun (WGS) entry which is preliminary data.</text>
</comment>
<evidence type="ECO:0000256" key="2">
    <source>
        <dbReference type="ARBA" id="ARBA00022723"/>
    </source>
</evidence>
<sequence>MKTDKRRFDELVIGCQKCKRMVQYAQETLKNGRKKGFEKKDYWCKPVASFGNLNSEILIVGLAPGKHGAGRTGRPFTGDYAGEILYKALYQSNLASSANAVSLDDGLKLKNVRIANAVRCAPPQNKPLNEEILNCRPYLVQEMNMMENLRFVLALGGIAHRQIIHCIGEKQSKFKFGHKNMHKIKNRKWKLVNSYHPSRYNINTGRLTYDMFLEVIQKLGN</sequence>
<proteinExistence type="inferred from homology"/>